<gene>
    <name evidence="3" type="ORF">SAMN04487995_1953</name>
</gene>
<organism evidence="3 4">
    <name type="scientific">Dyadobacter koreensis</name>
    <dbReference type="NCBI Taxonomy" id="408657"/>
    <lineage>
        <taxon>Bacteria</taxon>
        <taxon>Pseudomonadati</taxon>
        <taxon>Bacteroidota</taxon>
        <taxon>Cytophagia</taxon>
        <taxon>Cytophagales</taxon>
        <taxon>Spirosomataceae</taxon>
        <taxon>Dyadobacter</taxon>
    </lineage>
</organism>
<dbReference type="InterPro" id="IPR026037">
    <property type="entry name" value="PgpA"/>
</dbReference>
<feature type="domain" description="YutG/PgpA" evidence="2">
    <location>
        <begin position="7"/>
        <end position="146"/>
    </location>
</feature>
<evidence type="ECO:0000313" key="4">
    <source>
        <dbReference type="Proteomes" id="UP000199532"/>
    </source>
</evidence>
<dbReference type="RefSeq" id="WP_090334972.1">
    <property type="nucleotide sequence ID" value="NZ_FNXY01000003.1"/>
</dbReference>
<feature type="transmembrane region" description="Helical" evidence="1">
    <location>
        <begin position="12"/>
        <end position="36"/>
    </location>
</feature>
<sequence>MSQLHKLIATSLGIGYVGKGGGTVAAVFTCICWYFWHEHFMPNLWLAVGITLVITVIGIISSDAVEPFWGKDDKKVVIDEVAGMCISLLFLPASIVYIVAGLVLFRFFDIVKPLYIRKAEKLPGGLGVMLDDVLAGVCANILLQIVFRFNLL</sequence>
<feature type="transmembrane region" description="Helical" evidence="1">
    <location>
        <begin position="43"/>
        <end position="61"/>
    </location>
</feature>
<reference evidence="3 4" key="1">
    <citation type="submission" date="2016-10" db="EMBL/GenBank/DDBJ databases">
        <authorList>
            <person name="de Groot N.N."/>
        </authorList>
    </citation>
    <scope>NUCLEOTIDE SEQUENCE [LARGE SCALE GENOMIC DNA]</scope>
    <source>
        <strain evidence="3 4">DSM 19938</strain>
    </source>
</reference>
<feature type="transmembrane region" description="Helical" evidence="1">
    <location>
        <begin position="81"/>
        <end position="105"/>
    </location>
</feature>
<dbReference type="PANTHER" id="PTHR36305:SF1">
    <property type="entry name" value="PHOSPHATIDYLGLYCEROPHOSPHATASE A"/>
    <property type="match status" value="1"/>
</dbReference>
<dbReference type="InterPro" id="IPR007686">
    <property type="entry name" value="YutG/PgpA"/>
</dbReference>
<dbReference type="OrthoDB" id="9804091at2"/>
<dbReference type="PIRSF" id="PIRSF006162">
    <property type="entry name" value="PgpA"/>
    <property type="match status" value="1"/>
</dbReference>
<dbReference type="PANTHER" id="PTHR36305">
    <property type="entry name" value="PHOSPHATIDYLGLYCEROPHOSPHATASE A"/>
    <property type="match status" value="1"/>
</dbReference>
<dbReference type="GO" id="GO:0008962">
    <property type="term" value="F:phosphatidylglycerophosphatase activity"/>
    <property type="evidence" value="ECO:0007669"/>
    <property type="project" value="InterPro"/>
</dbReference>
<evidence type="ECO:0000256" key="1">
    <source>
        <dbReference type="SAM" id="Phobius"/>
    </source>
</evidence>
<dbReference type="GO" id="GO:0006629">
    <property type="term" value="P:lipid metabolic process"/>
    <property type="evidence" value="ECO:0007669"/>
    <property type="project" value="InterPro"/>
</dbReference>
<dbReference type="Pfam" id="PF04608">
    <property type="entry name" value="PgpA"/>
    <property type="match status" value="1"/>
</dbReference>
<dbReference type="EMBL" id="FNXY01000003">
    <property type="protein sequence ID" value="SEI73825.1"/>
    <property type="molecule type" value="Genomic_DNA"/>
</dbReference>
<evidence type="ECO:0000259" key="2">
    <source>
        <dbReference type="Pfam" id="PF04608"/>
    </source>
</evidence>
<protein>
    <submittedName>
        <fullName evidence="3">Phosphatidylglycerophosphatase</fullName>
    </submittedName>
</protein>
<dbReference type="SUPFAM" id="SSF101307">
    <property type="entry name" value="YutG-like"/>
    <property type="match status" value="1"/>
</dbReference>
<keyword evidence="1" id="KW-0472">Membrane</keyword>
<dbReference type="CDD" id="cd06971">
    <property type="entry name" value="PgpA"/>
    <property type="match status" value="1"/>
</dbReference>
<dbReference type="InterPro" id="IPR036681">
    <property type="entry name" value="PgpA-like_sf"/>
</dbReference>
<dbReference type="STRING" id="408657.SAMN04487995_1953"/>
<proteinExistence type="predicted"/>
<dbReference type="AlphaFoldDB" id="A0A1H6TC66"/>
<keyword evidence="1" id="KW-0812">Transmembrane</keyword>
<accession>A0A1H6TC66</accession>
<name>A0A1H6TC66_9BACT</name>
<evidence type="ECO:0000313" key="3">
    <source>
        <dbReference type="EMBL" id="SEI73825.1"/>
    </source>
</evidence>
<keyword evidence="1" id="KW-1133">Transmembrane helix</keyword>
<keyword evidence="4" id="KW-1185">Reference proteome</keyword>
<dbReference type="Proteomes" id="UP000199532">
    <property type="component" value="Unassembled WGS sequence"/>
</dbReference>